<dbReference type="InterPro" id="IPR036249">
    <property type="entry name" value="Thioredoxin-like_sf"/>
</dbReference>
<dbReference type="Pfam" id="PF00578">
    <property type="entry name" value="AhpC-TSA"/>
    <property type="match status" value="1"/>
</dbReference>
<dbReference type="GO" id="GO:0034599">
    <property type="term" value="P:cellular response to oxidative stress"/>
    <property type="evidence" value="ECO:0007669"/>
    <property type="project" value="TreeGrafter"/>
</dbReference>
<evidence type="ECO:0000256" key="6">
    <source>
        <dbReference type="ARBA" id="ARBA00023157"/>
    </source>
</evidence>
<keyword evidence="6" id="KW-1015">Disulfide bond</keyword>
<keyword evidence="14" id="KW-1185">Reference proteome</keyword>
<comment type="caution">
    <text evidence="13">The sequence shown here is derived from an EMBL/GenBank/DDBJ whole genome shotgun (WGS) entry which is preliminary data.</text>
</comment>
<sequence>MTTTLKSALEQFRLEFAGKIPPEIAAVMTRADDELAASGIAARALGAGAEAPDFTLKGARGEPVTLSKLLREGPVVVSFYRGGWCPYCNLELRALQAVLPEITARGATLVAISPELPDESLSTAEKNELTFPVLSDAGSRVAKEWGIAFDLAEELRPIYARFGHALPDRNGGSEWILPVPATFVIAPDGRVRLAFVDTDYRNRLEPDAVLAALAGITQAGATHVRP</sequence>
<keyword evidence="5" id="KW-0560">Oxidoreductase</keyword>
<dbReference type="GO" id="GO:0045454">
    <property type="term" value="P:cell redox homeostasis"/>
    <property type="evidence" value="ECO:0007669"/>
    <property type="project" value="TreeGrafter"/>
</dbReference>
<comment type="similarity">
    <text evidence="9">Belongs to the peroxiredoxin family. BCP/PrxQ subfamily.</text>
</comment>
<dbReference type="PROSITE" id="PS51352">
    <property type="entry name" value="THIOREDOXIN_2"/>
    <property type="match status" value="1"/>
</dbReference>
<dbReference type="RefSeq" id="WP_147159271.1">
    <property type="nucleotide sequence ID" value="NZ_BJYR01000012.1"/>
</dbReference>
<dbReference type="OrthoDB" id="9809746at2"/>
<dbReference type="EC" id="1.11.1.24" evidence="2"/>
<organism evidence="13 14">
    <name type="scientific">Novosphingobium sediminis</name>
    <dbReference type="NCBI Taxonomy" id="707214"/>
    <lineage>
        <taxon>Bacteria</taxon>
        <taxon>Pseudomonadati</taxon>
        <taxon>Pseudomonadota</taxon>
        <taxon>Alphaproteobacteria</taxon>
        <taxon>Sphingomonadales</taxon>
        <taxon>Sphingomonadaceae</taxon>
        <taxon>Novosphingobium</taxon>
    </lineage>
</organism>
<evidence type="ECO:0000256" key="4">
    <source>
        <dbReference type="ARBA" id="ARBA00022862"/>
    </source>
</evidence>
<evidence type="ECO:0000313" key="14">
    <source>
        <dbReference type="Proteomes" id="UP000321464"/>
    </source>
</evidence>
<evidence type="ECO:0000256" key="1">
    <source>
        <dbReference type="ARBA" id="ARBA00003330"/>
    </source>
</evidence>
<dbReference type="InterPro" id="IPR013766">
    <property type="entry name" value="Thioredoxin_domain"/>
</dbReference>
<dbReference type="Proteomes" id="UP000321464">
    <property type="component" value="Unassembled WGS sequence"/>
</dbReference>
<gene>
    <name evidence="13" type="ORF">NSE01_17810</name>
</gene>
<evidence type="ECO:0000256" key="10">
    <source>
        <dbReference type="ARBA" id="ARBA00042639"/>
    </source>
</evidence>
<comment type="function">
    <text evidence="1">Thiol-specific peroxidase that catalyzes the reduction of hydrogen peroxide and organic hydroperoxides to water and alcohols, respectively. Plays a role in cell protection against oxidative stress by detoxifying peroxides and as sensor of hydrogen peroxide-mediated signaling events.</text>
</comment>
<dbReference type="Gene3D" id="3.40.30.10">
    <property type="entry name" value="Glutaredoxin"/>
    <property type="match status" value="1"/>
</dbReference>
<evidence type="ECO:0000256" key="5">
    <source>
        <dbReference type="ARBA" id="ARBA00023002"/>
    </source>
</evidence>
<evidence type="ECO:0000259" key="12">
    <source>
        <dbReference type="PROSITE" id="PS51352"/>
    </source>
</evidence>
<feature type="domain" description="Thioredoxin" evidence="12">
    <location>
        <begin position="45"/>
        <end position="218"/>
    </location>
</feature>
<evidence type="ECO:0000256" key="7">
    <source>
        <dbReference type="ARBA" id="ARBA00023284"/>
    </source>
</evidence>
<dbReference type="PANTHER" id="PTHR42801">
    <property type="entry name" value="THIOREDOXIN-DEPENDENT PEROXIDE REDUCTASE"/>
    <property type="match status" value="1"/>
</dbReference>
<evidence type="ECO:0000256" key="9">
    <source>
        <dbReference type="ARBA" id="ARBA00038489"/>
    </source>
</evidence>
<evidence type="ECO:0000256" key="8">
    <source>
        <dbReference type="ARBA" id="ARBA00032824"/>
    </source>
</evidence>
<evidence type="ECO:0000313" key="13">
    <source>
        <dbReference type="EMBL" id="GEN99948.1"/>
    </source>
</evidence>
<dbReference type="SUPFAM" id="SSF52833">
    <property type="entry name" value="Thioredoxin-like"/>
    <property type="match status" value="1"/>
</dbReference>
<protein>
    <recommendedName>
        <fullName evidence="2">thioredoxin-dependent peroxiredoxin</fullName>
        <ecNumber evidence="2">1.11.1.24</ecNumber>
    </recommendedName>
    <alternativeName>
        <fullName evidence="8">Thioredoxin peroxidase</fullName>
    </alternativeName>
    <alternativeName>
        <fullName evidence="10">Thioredoxin-dependent peroxiredoxin Bcp</fullName>
    </alternativeName>
</protein>
<evidence type="ECO:0000256" key="11">
    <source>
        <dbReference type="ARBA" id="ARBA00049091"/>
    </source>
</evidence>
<dbReference type="AlphaFoldDB" id="A0A512AJQ6"/>
<accession>A0A512AJQ6</accession>
<proteinExistence type="inferred from homology"/>
<dbReference type="InterPro" id="IPR050924">
    <property type="entry name" value="Peroxiredoxin_BCP/PrxQ"/>
</dbReference>
<dbReference type="PANTHER" id="PTHR42801:SF7">
    <property type="entry name" value="SLL1159 PROTEIN"/>
    <property type="match status" value="1"/>
</dbReference>
<dbReference type="EMBL" id="BJYR01000012">
    <property type="protein sequence ID" value="GEN99948.1"/>
    <property type="molecule type" value="Genomic_DNA"/>
</dbReference>
<evidence type="ECO:0000256" key="3">
    <source>
        <dbReference type="ARBA" id="ARBA00022559"/>
    </source>
</evidence>
<dbReference type="InterPro" id="IPR000866">
    <property type="entry name" value="AhpC/TSA"/>
</dbReference>
<keyword evidence="7" id="KW-0676">Redox-active center</keyword>
<comment type="catalytic activity">
    <reaction evidence="11">
        <text>a hydroperoxide + [thioredoxin]-dithiol = an alcohol + [thioredoxin]-disulfide + H2O</text>
        <dbReference type="Rhea" id="RHEA:62620"/>
        <dbReference type="Rhea" id="RHEA-COMP:10698"/>
        <dbReference type="Rhea" id="RHEA-COMP:10700"/>
        <dbReference type="ChEBI" id="CHEBI:15377"/>
        <dbReference type="ChEBI" id="CHEBI:29950"/>
        <dbReference type="ChEBI" id="CHEBI:30879"/>
        <dbReference type="ChEBI" id="CHEBI:35924"/>
        <dbReference type="ChEBI" id="CHEBI:50058"/>
        <dbReference type="EC" id="1.11.1.24"/>
    </reaction>
</comment>
<keyword evidence="3" id="KW-0575">Peroxidase</keyword>
<keyword evidence="4" id="KW-0049">Antioxidant</keyword>
<dbReference type="GO" id="GO:0005737">
    <property type="term" value="C:cytoplasm"/>
    <property type="evidence" value="ECO:0007669"/>
    <property type="project" value="TreeGrafter"/>
</dbReference>
<dbReference type="GO" id="GO:0008379">
    <property type="term" value="F:thioredoxin peroxidase activity"/>
    <property type="evidence" value="ECO:0007669"/>
    <property type="project" value="TreeGrafter"/>
</dbReference>
<reference evidence="13 14" key="1">
    <citation type="submission" date="2019-07" db="EMBL/GenBank/DDBJ databases">
        <title>Whole genome shotgun sequence of Novosphingobium sediminis NBRC 106119.</title>
        <authorList>
            <person name="Hosoyama A."/>
            <person name="Uohara A."/>
            <person name="Ohji S."/>
            <person name="Ichikawa N."/>
        </authorList>
    </citation>
    <scope>NUCLEOTIDE SEQUENCE [LARGE SCALE GENOMIC DNA]</scope>
    <source>
        <strain evidence="13 14">NBRC 106119</strain>
    </source>
</reference>
<evidence type="ECO:0000256" key="2">
    <source>
        <dbReference type="ARBA" id="ARBA00013017"/>
    </source>
</evidence>
<dbReference type="CDD" id="cd02970">
    <property type="entry name" value="PRX_like2"/>
    <property type="match status" value="1"/>
</dbReference>
<name>A0A512AJQ6_9SPHN</name>